<evidence type="ECO:0000256" key="4">
    <source>
        <dbReference type="ARBA" id="ARBA00005189"/>
    </source>
</evidence>
<keyword evidence="10 18" id="KW-0808">Transferase</keyword>
<dbReference type="GO" id="GO:0004605">
    <property type="term" value="F:phosphatidate cytidylyltransferase activity"/>
    <property type="evidence" value="ECO:0007669"/>
    <property type="project" value="UniProtKB-EC"/>
</dbReference>
<dbReference type="InterPro" id="IPR000374">
    <property type="entry name" value="PC_trans"/>
</dbReference>
<evidence type="ECO:0000256" key="2">
    <source>
        <dbReference type="ARBA" id="ARBA00004651"/>
    </source>
</evidence>
<name>T0HSX5_9SPHN</name>
<dbReference type="PANTHER" id="PTHR46382">
    <property type="entry name" value="PHOSPHATIDATE CYTIDYLYLTRANSFERASE"/>
    <property type="match status" value="1"/>
</dbReference>
<dbReference type="GO" id="GO:0005886">
    <property type="term" value="C:plasma membrane"/>
    <property type="evidence" value="ECO:0007669"/>
    <property type="project" value="UniProtKB-SubCell"/>
</dbReference>
<comment type="subcellular location">
    <subcellularLocation>
        <location evidence="2">Cell membrane</location>
        <topology evidence="2">Multi-pass membrane protein</topology>
    </subcellularLocation>
</comment>
<comment type="caution">
    <text evidence="20">The sequence shown here is derived from an EMBL/GenBank/DDBJ whole genome shotgun (WGS) entry which is preliminary data.</text>
</comment>
<dbReference type="GO" id="GO:0016024">
    <property type="term" value="P:CDP-diacylglycerol biosynthetic process"/>
    <property type="evidence" value="ECO:0007669"/>
    <property type="project" value="UniProtKB-UniPathway"/>
</dbReference>
<evidence type="ECO:0000256" key="6">
    <source>
        <dbReference type="ARBA" id="ARBA00012487"/>
    </source>
</evidence>
<dbReference type="UniPathway" id="UPA00557">
    <property type="reaction ID" value="UER00614"/>
</dbReference>
<gene>
    <name evidence="20" type="ORF">L284_01675</name>
</gene>
<keyword evidence="15 19" id="KW-0472">Membrane</keyword>
<accession>T0HSX5</accession>
<proteinExistence type="inferred from homology"/>
<sequence>MLIVAGGALWLGGAVWTAFVCAVALGVLWEWVKLARLGTQNPAERAAFNFGGMLYVGIAAATLLFLRNPAFSLAPLLTILLAVIGVDVGAYFTGRTLRGPKIAPSISPSKTWSGLFGGVLGATLVLFGAARFWQEGILSVHPQGNAADGPACFGMQPCWYLTASWLPLFATCLMTGILLAVCAQTGDFFESWMKRRAGVKDSANFIPGHGGLFDRLDGLLAVLFVLGLMILFQPR</sequence>
<evidence type="ECO:0000256" key="14">
    <source>
        <dbReference type="ARBA" id="ARBA00023098"/>
    </source>
</evidence>
<comment type="similarity">
    <text evidence="5 18">Belongs to the CDS family.</text>
</comment>
<keyword evidence="21" id="KW-1185">Reference proteome</keyword>
<evidence type="ECO:0000313" key="20">
    <source>
        <dbReference type="EMBL" id="EQB19461.1"/>
    </source>
</evidence>
<evidence type="ECO:0000256" key="17">
    <source>
        <dbReference type="ARBA" id="ARBA00023264"/>
    </source>
</evidence>
<evidence type="ECO:0000256" key="16">
    <source>
        <dbReference type="ARBA" id="ARBA00023209"/>
    </source>
</evidence>
<evidence type="ECO:0000256" key="12">
    <source>
        <dbReference type="ARBA" id="ARBA00022695"/>
    </source>
</evidence>
<dbReference type="Pfam" id="PF01148">
    <property type="entry name" value="CTP_transf_1"/>
    <property type="match status" value="1"/>
</dbReference>
<evidence type="ECO:0000256" key="9">
    <source>
        <dbReference type="ARBA" id="ARBA00022516"/>
    </source>
</evidence>
<comment type="pathway">
    <text evidence="3 18">Phospholipid metabolism; CDP-diacylglycerol biosynthesis; CDP-diacylglycerol from sn-glycerol 3-phosphate: step 3/3.</text>
</comment>
<feature type="transmembrane region" description="Helical" evidence="19">
    <location>
        <begin position="72"/>
        <end position="92"/>
    </location>
</feature>
<evidence type="ECO:0000313" key="21">
    <source>
        <dbReference type="Proteomes" id="UP000015527"/>
    </source>
</evidence>
<dbReference type="PROSITE" id="PS01315">
    <property type="entry name" value="CDS"/>
    <property type="match status" value="1"/>
</dbReference>
<keyword evidence="12 18" id="KW-0548">Nucleotidyltransferase</keyword>
<dbReference type="EMBL" id="ATHL01000014">
    <property type="protein sequence ID" value="EQB19461.1"/>
    <property type="molecule type" value="Genomic_DNA"/>
</dbReference>
<evidence type="ECO:0000256" key="13">
    <source>
        <dbReference type="ARBA" id="ARBA00022989"/>
    </source>
</evidence>
<evidence type="ECO:0000256" key="11">
    <source>
        <dbReference type="ARBA" id="ARBA00022692"/>
    </source>
</evidence>
<keyword evidence="17" id="KW-1208">Phospholipid metabolism</keyword>
<feature type="transmembrane region" description="Helical" evidence="19">
    <location>
        <begin position="46"/>
        <end position="66"/>
    </location>
</feature>
<protein>
    <recommendedName>
        <fullName evidence="7 18">Phosphatidate cytidylyltransferase</fullName>
        <ecNumber evidence="6 18">2.7.7.41</ecNumber>
    </recommendedName>
</protein>
<keyword evidence="14" id="KW-0443">Lipid metabolism</keyword>
<dbReference type="PATRIC" id="fig|1096930.3.peg.327"/>
<keyword evidence="8" id="KW-1003">Cell membrane</keyword>
<reference evidence="20 21" key="1">
    <citation type="journal article" date="2013" name="Genome Announc.">
        <title>Genome Sequence of Novosphingobium lindaniclasticum LE124T, Isolated from a Hexachlorocyclohexane Dumpsite.</title>
        <authorList>
            <person name="Saxena A."/>
            <person name="Nayyar N."/>
            <person name="Sangwan N."/>
            <person name="Kumari R."/>
            <person name="Khurana J.P."/>
            <person name="Lal R."/>
        </authorList>
    </citation>
    <scope>NUCLEOTIDE SEQUENCE [LARGE SCALE GENOMIC DNA]</scope>
    <source>
        <strain evidence="20 21">LE124</strain>
    </source>
</reference>
<dbReference type="eggNOG" id="COG0575">
    <property type="taxonomic scope" value="Bacteria"/>
</dbReference>
<keyword evidence="9" id="KW-0444">Lipid biosynthesis</keyword>
<keyword evidence="13 19" id="KW-1133">Transmembrane helix</keyword>
<evidence type="ECO:0000256" key="10">
    <source>
        <dbReference type="ARBA" id="ARBA00022679"/>
    </source>
</evidence>
<feature type="transmembrane region" description="Helical" evidence="19">
    <location>
        <begin position="14"/>
        <end position="34"/>
    </location>
</feature>
<evidence type="ECO:0000256" key="8">
    <source>
        <dbReference type="ARBA" id="ARBA00022475"/>
    </source>
</evidence>
<evidence type="ECO:0000256" key="18">
    <source>
        <dbReference type="RuleBase" id="RU003938"/>
    </source>
</evidence>
<comment type="catalytic activity">
    <reaction evidence="1 18">
        <text>a 1,2-diacyl-sn-glycero-3-phosphate + CTP + H(+) = a CDP-1,2-diacyl-sn-glycerol + diphosphate</text>
        <dbReference type="Rhea" id="RHEA:16229"/>
        <dbReference type="ChEBI" id="CHEBI:15378"/>
        <dbReference type="ChEBI" id="CHEBI:33019"/>
        <dbReference type="ChEBI" id="CHEBI:37563"/>
        <dbReference type="ChEBI" id="CHEBI:58332"/>
        <dbReference type="ChEBI" id="CHEBI:58608"/>
        <dbReference type="EC" id="2.7.7.41"/>
    </reaction>
</comment>
<feature type="transmembrane region" description="Helical" evidence="19">
    <location>
        <begin position="165"/>
        <end position="186"/>
    </location>
</feature>
<evidence type="ECO:0000256" key="15">
    <source>
        <dbReference type="ARBA" id="ARBA00023136"/>
    </source>
</evidence>
<evidence type="ECO:0000256" key="3">
    <source>
        <dbReference type="ARBA" id="ARBA00005119"/>
    </source>
</evidence>
<evidence type="ECO:0000256" key="1">
    <source>
        <dbReference type="ARBA" id="ARBA00001698"/>
    </source>
</evidence>
<dbReference type="EC" id="2.7.7.41" evidence="6 18"/>
<comment type="pathway">
    <text evidence="4">Lipid metabolism.</text>
</comment>
<evidence type="ECO:0000256" key="19">
    <source>
        <dbReference type="SAM" id="Phobius"/>
    </source>
</evidence>
<feature type="transmembrane region" description="Helical" evidence="19">
    <location>
        <begin position="112"/>
        <end position="133"/>
    </location>
</feature>
<dbReference type="AlphaFoldDB" id="T0HSX5"/>
<evidence type="ECO:0000256" key="7">
    <source>
        <dbReference type="ARBA" id="ARBA00019373"/>
    </source>
</evidence>
<dbReference type="Proteomes" id="UP000015527">
    <property type="component" value="Unassembled WGS sequence"/>
</dbReference>
<organism evidence="20 21">
    <name type="scientific">Novosphingobium lindaniclasticum LE124</name>
    <dbReference type="NCBI Taxonomy" id="1096930"/>
    <lineage>
        <taxon>Bacteria</taxon>
        <taxon>Pseudomonadati</taxon>
        <taxon>Pseudomonadota</taxon>
        <taxon>Alphaproteobacteria</taxon>
        <taxon>Sphingomonadales</taxon>
        <taxon>Sphingomonadaceae</taxon>
        <taxon>Novosphingobium</taxon>
    </lineage>
</organism>
<keyword evidence="11 18" id="KW-0812">Transmembrane</keyword>
<keyword evidence="16" id="KW-0594">Phospholipid biosynthesis</keyword>
<dbReference type="PANTHER" id="PTHR46382:SF1">
    <property type="entry name" value="PHOSPHATIDATE CYTIDYLYLTRANSFERASE"/>
    <property type="match status" value="1"/>
</dbReference>
<evidence type="ECO:0000256" key="5">
    <source>
        <dbReference type="ARBA" id="ARBA00010185"/>
    </source>
</evidence>